<keyword evidence="3" id="KW-0249">Electron transport</keyword>
<gene>
    <name evidence="9" type="primary">trxA</name>
    <name evidence="9" type="ORF">OM074_16280</name>
</gene>
<evidence type="ECO:0000259" key="8">
    <source>
        <dbReference type="PROSITE" id="PS51352"/>
    </source>
</evidence>
<feature type="chain" id="PRO_5042153671" description="Thioredoxin" evidence="7">
    <location>
        <begin position="27"/>
        <end position="155"/>
    </location>
</feature>
<evidence type="ECO:0000256" key="1">
    <source>
        <dbReference type="ARBA" id="ARBA00008987"/>
    </source>
</evidence>
<evidence type="ECO:0000313" key="9">
    <source>
        <dbReference type="EMBL" id="MCW3807195.1"/>
    </source>
</evidence>
<dbReference type="FunFam" id="3.40.30.10:FF:000229">
    <property type="entry name" value="Thioredoxin (TRX)"/>
    <property type="match status" value="1"/>
</dbReference>
<evidence type="ECO:0000256" key="6">
    <source>
        <dbReference type="NCBIfam" id="TIGR01068"/>
    </source>
</evidence>
<keyword evidence="4" id="KW-1015">Disulfide bond</keyword>
<feature type="signal peptide" evidence="7">
    <location>
        <begin position="1"/>
        <end position="26"/>
    </location>
</feature>
<evidence type="ECO:0000256" key="3">
    <source>
        <dbReference type="ARBA" id="ARBA00022982"/>
    </source>
</evidence>
<evidence type="ECO:0000256" key="4">
    <source>
        <dbReference type="ARBA" id="ARBA00023157"/>
    </source>
</evidence>
<dbReference type="CDD" id="cd02947">
    <property type="entry name" value="TRX_family"/>
    <property type="match status" value="1"/>
</dbReference>
<dbReference type="InterPro" id="IPR036249">
    <property type="entry name" value="Thioredoxin-like_sf"/>
</dbReference>
<keyword evidence="10" id="KW-1185">Reference proteome</keyword>
<dbReference type="GO" id="GO:0005737">
    <property type="term" value="C:cytoplasm"/>
    <property type="evidence" value="ECO:0007669"/>
    <property type="project" value="TreeGrafter"/>
</dbReference>
<dbReference type="Proteomes" id="UP001207408">
    <property type="component" value="Unassembled WGS sequence"/>
</dbReference>
<evidence type="ECO:0000256" key="2">
    <source>
        <dbReference type="ARBA" id="ARBA00022448"/>
    </source>
</evidence>
<protein>
    <recommendedName>
        <fullName evidence="6">Thioredoxin</fullName>
    </recommendedName>
</protein>
<accession>A0AAE3MGS1</accession>
<evidence type="ECO:0000256" key="5">
    <source>
        <dbReference type="ARBA" id="ARBA00023284"/>
    </source>
</evidence>
<keyword evidence="5" id="KW-0676">Redox-active center</keyword>
<comment type="similarity">
    <text evidence="1">Belongs to the thioredoxin family.</text>
</comment>
<dbReference type="RefSeq" id="WP_301201360.1">
    <property type="nucleotide sequence ID" value="NZ_JAPDPI010000040.1"/>
</dbReference>
<dbReference type="Pfam" id="PF00085">
    <property type="entry name" value="Thioredoxin"/>
    <property type="match status" value="1"/>
</dbReference>
<name>A0AAE3MGS1_9BACT</name>
<dbReference type="SUPFAM" id="SSF52833">
    <property type="entry name" value="Thioredoxin-like"/>
    <property type="match status" value="1"/>
</dbReference>
<dbReference type="InterPro" id="IPR005746">
    <property type="entry name" value="Thioredoxin"/>
</dbReference>
<evidence type="ECO:0000313" key="10">
    <source>
        <dbReference type="Proteomes" id="UP001207408"/>
    </source>
</evidence>
<dbReference type="PANTHER" id="PTHR45663:SF11">
    <property type="entry name" value="GEO12009P1"/>
    <property type="match status" value="1"/>
</dbReference>
<comment type="caution">
    <text evidence="9">The sequence shown here is derived from an EMBL/GenBank/DDBJ whole genome shotgun (WGS) entry which is preliminary data.</text>
</comment>
<dbReference type="InterPro" id="IPR013766">
    <property type="entry name" value="Thioredoxin_domain"/>
</dbReference>
<dbReference type="PROSITE" id="PS00194">
    <property type="entry name" value="THIOREDOXIN_1"/>
    <property type="match status" value="1"/>
</dbReference>
<evidence type="ECO:0000256" key="7">
    <source>
        <dbReference type="SAM" id="SignalP"/>
    </source>
</evidence>
<dbReference type="Gene3D" id="3.40.30.10">
    <property type="entry name" value="Glutaredoxin"/>
    <property type="match status" value="1"/>
</dbReference>
<sequence length="155" mass="17510">MNNFLISTLTALFLLTGFSCSGEVKAKETGTGNNDSGVIYLSKQSFKHHIYDFDANKEWKYEGKIPAILDFYADWCGPCRMLAPVLDDLQKEYKGKLQVFKINTDNEKELAAMFGIRSLPTIVFIPVNGEPKAVMGFRPKEDMEKMISEVLQVTK</sequence>
<organism evidence="9 10">
    <name type="scientific">Plebeiibacterium marinum</name>
    <dbReference type="NCBI Taxonomy" id="2992111"/>
    <lineage>
        <taxon>Bacteria</taxon>
        <taxon>Pseudomonadati</taxon>
        <taxon>Bacteroidota</taxon>
        <taxon>Bacteroidia</taxon>
        <taxon>Marinilabiliales</taxon>
        <taxon>Marinilabiliaceae</taxon>
        <taxon>Plebeiibacterium</taxon>
    </lineage>
</organism>
<dbReference type="GO" id="GO:0015035">
    <property type="term" value="F:protein-disulfide reductase activity"/>
    <property type="evidence" value="ECO:0007669"/>
    <property type="project" value="UniProtKB-UniRule"/>
</dbReference>
<dbReference type="EMBL" id="JAPDPI010000040">
    <property type="protein sequence ID" value="MCW3807195.1"/>
    <property type="molecule type" value="Genomic_DNA"/>
</dbReference>
<proteinExistence type="inferred from homology"/>
<keyword evidence="2" id="KW-0813">Transport</keyword>
<feature type="domain" description="Thioredoxin" evidence="8">
    <location>
        <begin position="44"/>
        <end position="152"/>
    </location>
</feature>
<dbReference type="AlphaFoldDB" id="A0AAE3MGS1"/>
<reference evidence="9" key="1">
    <citation type="submission" date="2022-10" db="EMBL/GenBank/DDBJ databases">
        <authorList>
            <person name="Yu W.X."/>
        </authorList>
    </citation>
    <scope>NUCLEOTIDE SEQUENCE</scope>
    <source>
        <strain evidence="9">D04</strain>
    </source>
</reference>
<dbReference type="PROSITE" id="PS51352">
    <property type="entry name" value="THIOREDOXIN_2"/>
    <property type="match status" value="1"/>
</dbReference>
<dbReference type="InterPro" id="IPR017937">
    <property type="entry name" value="Thioredoxin_CS"/>
</dbReference>
<dbReference type="NCBIfam" id="TIGR01068">
    <property type="entry name" value="thioredoxin"/>
    <property type="match status" value="1"/>
</dbReference>
<dbReference type="PRINTS" id="PR00421">
    <property type="entry name" value="THIOREDOXIN"/>
</dbReference>
<dbReference type="PANTHER" id="PTHR45663">
    <property type="entry name" value="GEO12009P1"/>
    <property type="match status" value="1"/>
</dbReference>
<keyword evidence="7" id="KW-0732">Signal</keyword>